<protein>
    <recommendedName>
        <fullName evidence="1">Nudix hydrolase domain-containing protein</fullName>
    </recommendedName>
</protein>
<dbReference type="Gene3D" id="3.90.79.10">
    <property type="entry name" value="Nucleoside Triphosphate Pyrophosphohydrolase"/>
    <property type="match status" value="1"/>
</dbReference>
<comment type="caution">
    <text evidence="2">The sequence shown here is derived from an EMBL/GenBank/DDBJ whole genome shotgun (WGS) entry which is preliminary data.</text>
</comment>
<accession>A0ABP3JIJ2</accession>
<dbReference type="SUPFAM" id="SSF55811">
    <property type="entry name" value="Nudix"/>
    <property type="match status" value="1"/>
</dbReference>
<evidence type="ECO:0000313" key="2">
    <source>
        <dbReference type="EMBL" id="GAA0452434.1"/>
    </source>
</evidence>
<keyword evidence="3" id="KW-1185">Reference proteome</keyword>
<evidence type="ECO:0000313" key="3">
    <source>
        <dbReference type="Proteomes" id="UP001499895"/>
    </source>
</evidence>
<sequence length="147" mass="16166">MKTATATQTRPFRPTVALAHVTDDAGRTLLLKVRDSHTWVLPGGSVVPGESAADAVAYHLRHALRLPLRPDRRTSWGLSTKIPDDPRRGWLVLYPCGTLSAEEINRISLPEVAVPKILAFTFAEPTELRRRLRSDHLTLLAQAGACA</sequence>
<evidence type="ECO:0000259" key="1">
    <source>
        <dbReference type="PROSITE" id="PS51462"/>
    </source>
</evidence>
<dbReference type="RefSeq" id="WP_344087321.1">
    <property type="nucleotide sequence ID" value="NZ_BAAAHB010000009.1"/>
</dbReference>
<gene>
    <name evidence="2" type="ORF">GCM10009544_14050</name>
</gene>
<dbReference type="Proteomes" id="UP001499895">
    <property type="component" value="Unassembled WGS sequence"/>
</dbReference>
<dbReference type="InterPro" id="IPR015797">
    <property type="entry name" value="NUDIX_hydrolase-like_dom_sf"/>
</dbReference>
<feature type="domain" description="Nudix hydrolase" evidence="1">
    <location>
        <begin position="11"/>
        <end position="143"/>
    </location>
</feature>
<dbReference type="PROSITE" id="PS51462">
    <property type="entry name" value="NUDIX"/>
    <property type="match status" value="1"/>
</dbReference>
<dbReference type="EMBL" id="BAAAHB010000009">
    <property type="protein sequence ID" value="GAA0452434.1"/>
    <property type="molecule type" value="Genomic_DNA"/>
</dbReference>
<reference evidence="3" key="1">
    <citation type="journal article" date="2019" name="Int. J. Syst. Evol. Microbiol.">
        <title>The Global Catalogue of Microorganisms (GCM) 10K type strain sequencing project: providing services to taxonomists for standard genome sequencing and annotation.</title>
        <authorList>
            <consortium name="The Broad Institute Genomics Platform"/>
            <consortium name="The Broad Institute Genome Sequencing Center for Infectious Disease"/>
            <person name="Wu L."/>
            <person name="Ma J."/>
        </authorList>
    </citation>
    <scope>NUCLEOTIDE SEQUENCE [LARGE SCALE GENOMIC DNA]</scope>
    <source>
        <strain evidence="3">JCM 10649</strain>
    </source>
</reference>
<proteinExistence type="predicted"/>
<dbReference type="InterPro" id="IPR000086">
    <property type="entry name" value="NUDIX_hydrolase_dom"/>
</dbReference>
<name>A0ABP3JIJ2_9ACTN</name>
<organism evidence="2 3">
    <name type="scientific">Streptomyces stramineus</name>
    <dbReference type="NCBI Taxonomy" id="173861"/>
    <lineage>
        <taxon>Bacteria</taxon>
        <taxon>Bacillati</taxon>
        <taxon>Actinomycetota</taxon>
        <taxon>Actinomycetes</taxon>
        <taxon>Kitasatosporales</taxon>
        <taxon>Streptomycetaceae</taxon>
        <taxon>Streptomyces</taxon>
    </lineage>
</organism>